<evidence type="ECO:0000256" key="10">
    <source>
        <dbReference type="ARBA" id="ARBA00022967"/>
    </source>
</evidence>
<reference evidence="22 23" key="1">
    <citation type="submission" date="2017-08" db="EMBL/GenBank/DDBJ databases">
        <title>Infants hospitalized years apart are colonized by the same room-sourced microbial strains.</title>
        <authorList>
            <person name="Brooks B."/>
            <person name="Olm M.R."/>
            <person name="Firek B.A."/>
            <person name="Baker R."/>
            <person name="Thomas B.C."/>
            <person name="Morowitz M.J."/>
            <person name="Banfield J.F."/>
        </authorList>
    </citation>
    <scope>NUCLEOTIDE SEQUENCE [LARGE SCALE GENOMIC DNA]</scope>
    <source>
        <strain evidence="22">S2_003_000_R2_14</strain>
    </source>
</reference>
<feature type="compositionally biased region" description="Low complexity" evidence="18">
    <location>
        <begin position="385"/>
        <end position="395"/>
    </location>
</feature>
<evidence type="ECO:0000256" key="6">
    <source>
        <dbReference type="ARBA" id="ARBA00022519"/>
    </source>
</evidence>
<dbReference type="EMBL" id="QFQP01000036">
    <property type="protein sequence ID" value="PZR06680.1"/>
    <property type="molecule type" value="Genomic_DNA"/>
</dbReference>
<evidence type="ECO:0000256" key="18">
    <source>
        <dbReference type="SAM" id="MobiDB-lite"/>
    </source>
</evidence>
<keyword evidence="9" id="KW-0521">NADP</keyword>
<feature type="transmembrane region" description="Helical" evidence="19">
    <location>
        <begin position="399"/>
        <end position="419"/>
    </location>
</feature>
<dbReference type="InterPro" id="IPR007886">
    <property type="entry name" value="AlaDH/PNT_N"/>
</dbReference>
<dbReference type="Pfam" id="PF12769">
    <property type="entry name" value="PNTB_4TM"/>
    <property type="match status" value="1"/>
</dbReference>
<evidence type="ECO:0000256" key="13">
    <source>
        <dbReference type="ARBA" id="ARBA00023136"/>
    </source>
</evidence>
<comment type="similarity">
    <text evidence="3">Belongs to the AlaDH/PNT family.</text>
</comment>
<evidence type="ECO:0000256" key="4">
    <source>
        <dbReference type="ARBA" id="ARBA00012943"/>
    </source>
</evidence>
<evidence type="ECO:0000256" key="2">
    <source>
        <dbReference type="ARBA" id="ARBA00004429"/>
    </source>
</evidence>
<comment type="catalytic activity">
    <reaction evidence="14">
        <text>NAD(+) + NADPH + H(+)(in) = NADH + NADP(+) + H(+)(out)</text>
        <dbReference type="Rhea" id="RHEA:47992"/>
        <dbReference type="ChEBI" id="CHEBI:15378"/>
        <dbReference type="ChEBI" id="CHEBI:57540"/>
        <dbReference type="ChEBI" id="CHEBI:57783"/>
        <dbReference type="ChEBI" id="CHEBI:57945"/>
        <dbReference type="ChEBI" id="CHEBI:58349"/>
        <dbReference type="EC" id="7.1.1.1"/>
    </reaction>
</comment>
<evidence type="ECO:0000256" key="15">
    <source>
        <dbReference type="ARBA" id="ARBA00071831"/>
    </source>
</evidence>
<evidence type="ECO:0000256" key="11">
    <source>
        <dbReference type="ARBA" id="ARBA00022989"/>
    </source>
</evidence>
<evidence type="ECO:0000256" key="12">
    <source>
        <dbReference type="ARBA" id="ARBA00023027"/>
    </source>
</evidence>
<keyword evidence="11 19" id="KW-1133">Transmembrane helix</keyword>
<feature type="domain" description="Alanine dehydrogenase/pyridine nucleotide transhydrogenase N-terminal" evidence="21">
    <location>
        <begin position="6"/>
        <end position="137"/>
    </location>
</feature>
<comment type="subcellular location">
    <subcellularLocation>
        <location evidence="2">Cell inner membrane</location>
        <topology evidence="2">Multi-pass membrane protein</topology>
    </subcellularLocation>
</comment>
<dbReference type="SUPFAM" id="SSF51735">
    <property type="entry name" value="NAD(P)-binding Rossmann-fold domains"/>
    <property type="match status" value="1"/>
</dbReference>
<evidence type="ECO:0000256" key="5">
    <source>
        <dbReference type="ARBA" id="ARBA00022475"/>
    </source>
</evidence>
<comment type="function">
    <text evidence="1">The transhydrogenation between NADH and NADP is coupled to respiration and ATP hydrolysis and functions as a proton pump across the membrane.</text>
</comment>
<evidence type="ECO:0000256" key="17">
    <source>
        <dbReference type="ARBA" id="ARBA00083734"/>
    </source>
</evidence>
<dbReference type="InterPro" id="IPR007698">
    <property type="entry name" value="AlaDH/PNT_NAD(H)-bd"/>
</dbReference>
<dbReference type="Pfam" id="PF01262">
    <property type="entry name" value="AlaDh_PNT_C"/>
    <property type="match status" value="1"/>
</dbReference>
<dbReference type="SUPFAM" id="SSF52283">
    <property type="entry name" value="Formate/glycerate dehydrogenase catalytic domain-like"/>
    <property type="match status" value="1"/>
</dbReference>
<dbReference type="SMART" id="SM01002">
    <property type="entry name" value="AlaDh_PNT_C"/>
    <property type="match status" value="1"/>
</dbReference>
<protein>
    <recommendedName>
        <fullName evidence="15">NAD(P) transhydrogenase subunit alpha</fullName>
        <ecNumber evidence="4">7.1.1.1</ecNumber>
    </recommendedName>
    <alternativeName>
        <fullName evidence="17">Nicotinamide nucleotide transhydrogenase subunit alpha</fullName>
    </alternativeName>
    <alternativeName>
        <fullName evidence="16">Pyridine nucleotide transhydrogenase subunit alpha</fullName>
    </alternativeName>
</protein>
<dbReference type="GO" id="GO:0050661">
    <property type="term" value="F:NADP binding"/>
    <property type="evidence" value="ECO:0007669"/>
    <property type="project" value="TreeGrafter"/>
</dbReference>
<sequence length="526" mass="55337">MSLVIGVPKESLPGEKRVAATPESIKKFKERGIGLRVERGAGLGAGISDAEYVAAGAEVVDSAWDSDVIFKVRPPSLDECRNLKEGAFLVSLIQVERNPAVLGALEARKATVLALEKVPRVTRAQKMDVLSSMANLSGYRAVVEAATHYQGFFSPQITAAGATPPAKVLIIGAGVAGLAAVGAARALGGDVRAFDTRAAAREQVESLGARFLEVKLQEAGEGQGGYAKVMSPEFIAAEMELFRQQAREVDIIITTALVPGAKAPILVPRDVVECLKPGSVIVDMAAEQGGNCELTKPGEIVVHNGVQILGFTDLASRMATTASRFFAMNLWHLSGELGKGDTLDIDLNNDVVRPALLLHHGAQLPPPPVKEPAPAPPKPAPPPTQKQKQTQLQSPTRRAWGSTAGGLILIVVLFLLGRFAPPEFLQHSTVFVLACFVGWQVIWSVSPSLHTPLMSVTNAISGIIIIGGMLQVGGDLDVASLLGAAAVLFAAINIAGGFLVTQRMLKMFKRDDAAPAASSSHGGHGR</sequence>
<evidence type="ECO:0000259" key="21">
    <source>
        <dbReference type="SMART" id="SM01003"/>
    </source>
</evidence>
<dbReference type="InterPro" id="IPR036291">
    <property type="entry name" value="NAD(P)-bd_dom_sf"/>
</dbReference>
<dbReference type="AlphaFoldDB" id="A0A2W5SUV2"/>
<feature type="compositionally biased region" description="Pro residues" evidence="18">
    <location>
        <begin position="364"/>
        <end position="384"/>
    </location>
</feature>
<evidence type="ECO:0000313" key="23">
    <source>
        <dbReference type="Proteomes" id="UP000249061"/>
    </source>
</evidence>
<keyword evidence="6" id="KW-0997">Cell inner membrane</keyword>
<dbReference type="NCBIfam" id="TIGR00561">
    <property type="entry name" value="pntA"/>
    <property type="match status" value="1"/>
</dbReference>
<accession>A0A2W5SUV2</accession>
<dbReference type="Pfam" id="PF05222">
    <property type="entry name" value="AlaDh_PNT_N"/>
    <property type="match status" value="1"/>
</dbReference>
<comment type="caution">
    <text evidence="22">The sequence shown here is derived from an EMBL/GenBank/DDBJ whole genome shotgun (WGS) entry which is preliminary data.</text>
</comment>
<dbReference type="EC" id="7.1.1.1" evidence="4"/>
<dbReference type="FunFam" id="3.40.50.720:FF:000028">
    <property type="entry name" value="NAD(P) transhydrogenase subunit alpha"/>
    <property type="match status" value="1"/>
</dbReference>
<dbReference type="GO" id="GO:0006740">
    <property type="term" value="P:NADPH regeneration"/>
    <property type="evidence" value="ECO:0007669"/>
    <property type="project" value="TreeGrafter"/>
</dbReference>
<keyword evidence="13 19" id="KW-0472">Membrane</keyword>
<dbReference type="InterPro" id="IPR026255">
    <property type="entry name" value="NADP_transhyd_a"/>
</dbReference>
<evidence type="ECO:0000259" key="20">
    <source>
        <dbReference type="SMART" id="SM01002"/>
    </source>
</evidence>
<feature type="region of interest" description="Disordered" evidence="18">
    <location>
        <begin position="363"/>
        <end position="398"/>
    </location>
</feature>
<dbReference type="Proteomes" id="UP000249061">
    <property type="component" value="Unassembled WGS sequence"/>
</dbReference>
<evidence type="ECO:0000256" key="16">
    <source>
        <dbReference type="ARBA" id="ARBA00079788"/>
    </source>
</evidence>
<keyword evidence="10" id="KW-1278">Translocase</keyword>
<gene>
    <name evidence="22" type="ORF">DI536_29630</name>
</gene>
<dbReference type="SMART" id="SM01003">
    <property type="entry name" value="AlaDh_PNT_N"/>
    <property type="match status" value="1"/>
</dbReference>
<organism evidence="22 23">
    <name type="scientific">Archangium gephyra</name>
    <dbReference type="NCBI Taxonomy" id="48"/>
    <lineage>
        <taxon>Bacteria</taxon>
        <taxon>Pseudomonadati</taxon>
        <taxon>Myxococcota</taxon>
        <taxon>Myxococcia</taxon>
        <taxon>Myxococcales</taxon>
        <taxon>Cystobacterineae</taxon>
        <taxon>Archangiaceae</taxon>
        <taxon>Archangium</taxon>
    </lineage>
</organism>
<proteinExistence type="inferred from homology"/>
<dbReference type="PANTHER" id="PTHR10160">
    <property type="entry name" value="NAD(P) TRANSHYDROGENASE"/>
    <property type="match status" value="1"/>
</dbReference>
<evidence type="ECO:0000256" key="8">
    <source>
        <dbReference type="ARBA" id="ARBA00022741"/>
    </source>
</evidence>
<dbReference type="CDD" id="cd05304">
    <property type="entry name" value="Rubrum_tdh"/>
    <property type="match status" value="1"/>
</dbReference>
<dbReference type="GO" id="GO:0005886">
    <property type="term" value="C:plasma membrane"/>
    <property type="evidence" value="ECO:0007669"/>
    <property type="project" value="UniProtKB-SubCell"/>
</dbReference>
<evidence type="ECO:0000256" key="1">
    <source>
        <dbReference type="ARBA" id="ARBA00003943"/>
    </source>
</evidence>
<dbReference type="GO" id="GO:0008750">
    <property type="term" value="F:proton-translocating NAD(P)+ transhydrogenase activity"/>
    <property type="evidence" value="ECO:0007669"/>
    <property type="project" value="UniProtKB-EC"/>
</dbReference>
<dbReference type="PANTHER" id="PTHR10160:SF19">
    <property type="entry name" value="PROTON-TRANSLOCATING NAD(P)(+) TRANSHYDROGENASE"/>
    <property type="match status" value="1"/>
</dbReference>
<evidence type="ECO:0000256" key="14">
    <source>
        <dbReference type="ARBA" id="ARBA00048202"/>
    </source>
</evidence>
<name>A0A2W5SUV2_9BACT</name>
<dbReference type="InterPro" id="IPR024605">
    <property type="entry name" value="NADP_transhyd_a_C"/>
</dbReference>
<feature type="transmembrane region" description="Helical" evidence="19">
    <location>
        <begin position="425"/>
        <end position="446"/>
    </location>
</feature>
<feature type="domain" description="Alanine dehydrogenase/pyridine nucleotide transhydrogenase NAD(H)-binding" evidence="20">
    <location>
        <begin position="146"/>
        <end position="310"/>
    </location>
</feature>
<dbReference type="Gene3D" id="3.40.50.720">
    <property type="entry name" value="NAD(P)-binding Rossmann-like Domain"/>
    <property type="match status" value="2"/>
</dbReference>
<evidence type="ECO:0000256" key="9">
    <source>
        <dbReference type="ARBA" id="ARBA00022857"/>
    </source>
</evidence>
<keyword evidence="5" id="KW-1003">Cell membrane</keyword>
<keyword evidence="12" id="KW-0520">NAD</keyword>
<dbReference type="PIRSF" id="PIRSF000203">
    <property type="entry name" value="NADP_transhydrogenase_alpha"/>
    <property type="match status" value="1"/>
</dbReference>
<feature type="transmembrane region" description="Helical" evidence="19">
    <location>
        <begin position="478"/>
        <end position="500"/>
    </location>
</feature>
<keyword evidence="8" id="KW-0547">Nucleotide-binding</keyword>
<keyword evidence="7 19" id="KW-0812">Transmembrane</keyword>
<evidence type="ECO:0000256" key="19">
    <source>
        <dbReference type="SAM" id="Phobius"/>
    </source>
</evidence>
<dbReference type="NCBIfam" id="NF006942">
    <property type="entry name" value="PRK09424.1"/>
    <property type="match status" value="1"/>
</dbReference>
<evidence type="ECO:0000313" key="22">
    <source>
        <dbReference type="EMBL" id="PZR06680.1"/>
    </source>
</evidence>
<evidence type="ECO:0000256" key="3">
    <source>
        <dbReference type="ARBA" id="ARBA00005689"/>
    </source>
</evidence>
<evidence type="ECO:0000256" key="7">
    <source>
        <dbReference type="ARBA" id="ARBA00022692"/>
    </source>
</evidence>